<dbReference type="GO" id="GO:0016042">
    <property type="term" value="P:lipid catabolic process"/>
    <property type="evidence" value="ECO:0007669"/>
    <property type="project" value="UniProtKB-UniRule"/>
</dbReference>
<keyword evidence="5" id="KW-1185">Reference proteome</keyword>
<dbReference type="InterPro" id="IPR052580">
    <property type="entry name" value="Lipid_Hydrolase"/>
</dbReference>
<dbReference type="GO" id="GO:0016787">
    <property type="term" value="F:hydrolase activity"/>
    <property type="evidence" value="ECO:0007669"/>
    <property type="project" value="UniProtKB-UniRule"/>
</dbReference>
<feature type="short sequence motif" description="GXGXXG" evidence="2">
    <location>
        <begin position="85"/>
        <end position="90"/>
    </location>
</feature>
<dbReference type="PROSITE" id="PS51635">
    <property type="entry name" value="PNPLA"/>
    <property type="match status" value="1"/>
</dbReference>
<feature type="short sequence motif" description="DGA/G" evidence="2">
    <location>
        <begin position="332"/>
        <end position="334"/>
    </location>
</feature>
<sequence>MWGTGKYCHGITQQKFCSEHKIIPDKLRIFLSDNLNLLHKMNYEDFTNQPEFQQLTKEAEKLKSKIFSDVIDENGLQYVDLVQEGGGVLGIALVGYTYILETAGIRFFHLAGTSAGAINTLVLAGIDSIEKEKSKQVLDVLAKQDLFEFVDGDPALKAIMQKIIDGTPIKKMLVKLLWNIRKIKKALFVNLGLNPGRAFEQWIETVLKESTNKITTIGELLEKRSKEYFPKGLKHRITGEPITDDSAQMHIITADVTTQTKVLFPQMAHLYWGEHVNEISPAKLVRASMSVPFFFVPFSIDNIPAAGEPASGEWIKLANFYGPIPQKVKFVDGGMISNFPINVFHAKFKRVPRKPTFGVKLSSYREEFADVDDLGTFVGSMVSTMRHDADNEFLLQNPDFRKLICFIDADKDFNWLNFKMSDEKKKKLFLLGARKGLEFIKSFDWEAYKKIRE</sequence>
<comment type="caution">
    <text evidence="4">The sequence shown here is derived from an EMBL/GenBank/DDBJ whole genome shotgun (WGS) entry which is preliminary data.</text>
</comment>
<dbReference type="Proteomes" id="UP000266441">
    <property type="component" value="Unassembled WGS sequence"/>
</dbReference>
<reference evidence="4 5" key="1">
    <citation type="journal article" date="2015" name="Int. J. Syst. Evol. Microbiol.">
        <title>Mariniphaga sediminis sp. nov., isolated from coastal sediment.</title>
        <authorList>
            <person name="Wang F.Q."/>
            <person name="Shen Q.Y."/>
            <person name="Chen G.J."/>
            <person name="Du Z.J."/>
        </authorList>
    </citation>
    <scope>NUCLEOTIDE SEQUENCE [LARGE SCALE GENOMIC DNA]</scope>
    <source>
        <strain evidence="4 5">SY21</strain>
    </source>
</reference>
<feature type="short sequence motif" description="GXSXG" evidence="2">
    <location>
        <begin position="112"/>
        <end position="116"/>
    </location>
</feature>
<proteinExistence type="predicted"/>
<dbReference type="EMBL" id="QWET01000001">
    <property type="protein sequence ID" value="RIH67228.1"/>
    <property type="molecule type" value="Genomic_DNA"/>
</dbReference>
<dbReference type="SUPFAM" id="SSF52151">
    <property type="entry name" value="FabD/lysophospholipase-like"/>
    <property type="match status" value="1"/>
</dbReference>
<evidence type="ECO:0000259" key="3">
    <source>
        <dbReference type="PROSITE" id="PS51635"/>
    </source>
</evidence>
<name>A0A399D865_9BACT</name>
<gene>
    <name evidence="4" type="ORF">D1164_02040</name>
</gene>
<dbReference type="Gene3D" id="3.40.1090.10">
    <property type="entry name" value="Cytosolic phospholipase A2 catalytic domain"/>
    <property type="match status" value="1"/>
</dbReference>
<dbReference type="InterPro" id="IPR016035">
    <property type="entry name" value="Acyl_Trfase/lysoPLipase"/>
</dbReference>
<feature type="active site" description="Nucleophile" evidence="2">
    <location>
        <position position="114"/>
    </location>
</feature>
<feature type="active site" description="Proton acceptor" evidence="2">
    <location>
        <position position="332"/>
    </location>
</feature>
<keyword evidence="2" id="KW-0442">Lipid degradation</keyword>
<dbReference type="PANTHER" id="PTHR46394:SF1">
    <property type="entry name" value="PNPLA DOMAIN-CONTAINING PROTEIN"/>
    <property type="match status" value="1"/>
</dbReference>
<dbReference type="InterPro" id="IPR002641">
    <property type="entry name" value="PNPLA_dom"/>
</dbReference>
<dbReference type="PANTHER" id="PTHR46394">
    <property type="entry name" value="ANNEXIN"/>
    <property type="match status" value="1"/>
</dbReference>
<keyword evidence="2" id="KW-0378">Hydrolase</keyword>
<dbReference type="AlphaFoldDB" id="A0A399D865"/>
<keyword evidence="1 2" id="KW-0443">Lipid metabolism</keyword>
<accession>A0A399D865</accession>
<dbReference type="Pfam" id="PF01734">
    <property type="entry name" value="Patatin"/>
    <property type="match status" value="1"/>
</dbReference>
<organism evidence="4 5">
    <name type="scientific">Mariniphaga sediminis</name>
    <dbReference type="NCBI Taxonomy" id="1628158"/>
    <lineage>
        <taxon>Bacteria</taxon>
        <taxon>Pseudomonadati</taxon>
        <taxon>Bacteroidota</taxon>
        <taxon>Bacteroidia</taxon>
        <taxon>Marinilabiliales</taxon>
        <taxon>Prolixibacteraceae</taxon>
        <taxon>Mariniphaga</taxon>
    </lineage>
</organism>
<feature type="domain" description="PNPLA" evidence="3">
    <location>
        <begin position="81"/>
        <end position="345"/>
    </location>
</feature>
<evidence type="ECO:0000313" key="4">
    <source>
        <dbReference type="EMBL" id="RIH67228.1"/>
    </source>
</evidence>
<evidence type="ECO:0000256" key="2">
    <source>
        <dbReference type="PROSITE-ProRule" id="PRU01161"/>
    </source>
</evidence>
<evidence type="ECO:0000313" key="5">
    <source>
        <dbReference type="Proteomes" id="UP000266441"/>
    </source>
</evidence>
<protein>
    <recommendedName>
        <fullName evidence="3">PNPLA domain-containing protein</fullName>
    </recommendedName>
</protein>
<evidence type="ECO:0000256" key="1">
    <source>
        <dbReference type="ARBA" id="ARBA00023098"/>
    </source>
</evidence>